<protein>
    <submittedName>
        <fullName evidence="4">Peptidase, M23 family</fullName>
        <ecNumber evidence="4">3.4.24.-</ecNumber>
    </submittedName>
</protein>
<dbReference type="eggNOG" id="COG0739">
    <property type="taxonomic scope" value="Bacteria"/>
</dbReference>
<keyword evidence="2" id="KW-0472">Membrane</keyword>
<sequence>MIKNLFDIKKQKEKDCTNYILTVKEGKKAKYILIAITALIAIIILISIYSIFLTQNLRSENELYKKQLQMADEKLEKLEEKSETIEKMVGDIQKISVISPSNGQGGPDTQSTNELKTIKKNSKDPGELLKKIYTLDKKLNDQIKELAKQKTNVLIKKGIFAQNANNDTPDIWPTKGTISSPFGLRTDPISGQMKIHEGVDIAAEYGSPVYATASGTVTQASYVEGYGNLVEIQHAENIVTRYGHNSIILVNVGQKVEKGNIIALIGNTGYSTGPHCHYEVRIGGTAVNPIPFMQTQI</sequence>
<dbReference type="PANTHER" id="PTHR21666">
    <property type="entry name" value="PEPTIDASE-RELATED"/>
    <property type="match status" value="1"/>
</dbReference>
<keyword evidence="2" id="KW-1133">Transmembrane helix</keyword>
<dbReference type="MEROPS" id="M23.011"/>
<evidence type="ECO:0000313" key="5">
    <source>
        <dbReference type="Proteomes" id="UP000004594"/>
    </source>
</evidence>
<dbReference type="InterPro" id="IPR050570">
    <property type="entry name" value="Cell_wall_metabolism_enzyme"/>
</dbReference>
<evidence type="ECO:0000259" key="3">
    <source>
        <dbReference type="Pfam" id="PF01551"/>
    </source>
</evidence>
<dbReference type="InterPro" id="IPR011055">
    <property type="entry name" value="Dup_hybrid_motif"/>
</dbReference>
<gene>
    <name evidence="4" type="ORF">HMPREF9220_0472</name>
</gene>
<dbReference type="CDD" id="cd12797">
    <property type="entry name" value="M23_peptidase"/>
    <property type="match status" value="1"/>
</dbReference>
<organism evidence="4 5">
    <name type="scientific">Dialister micraerophilus UPII 345-E</name>
    <dbReference type="NCBI Taxonomy" id="910314"/>
    <lineage>
        <taxon>Bacteria</taxon>
        <taxon>Bacillati</taxon>
        <taxon>Bacillota</taxon>
        <taxon>Negativicutes</taxon>
        <taxon>Veillonellales</taxon>
        <taxon>Veillonellaceae</taxon>
        <taxon>Dialister</taxon>
    </lineage>
</organism>
<keyword evidence="1" id="KW-0175">Coiled coil</keyword>
<dbReference type="EMBL" id="AENT01000024">
    <property type="protein sequence ID" value="EFR42633.1"/>
    <property type="molecule type" value="Genomic_DNA"/>
</dbReference>
<dbReference type="Gene3D" id="2.70.70.10">
    <property type="entry name" value="Glucose Permease (Domain IIA)"/>
    <property type="match status" value="1"/>
</dbReference>
<dbReference type="PANTHER" id="PTHR21666:SF270">
    <property type="entry name" value="MUREIN HYDROLASE ACTIVATOR ENVC"/>
    <property type="match status" value="1"/>
</dbReference>
<dbReference type="InterPro" id="IPR016047">
    <property type="entry name" value="M23ase_b-sheet_dom"/>
</dbReference>
<dbReference type="GO" id="GO:0004222">
    <property type="term" value="F:metalloendopeptidase activity"/>
    <property type="evidence" value="ECO:0007669"/>
    <property type="project" value="TreeGrafter"/>
</dbReference>
<evidence type="ECO:0000313" key="4">
    <source>
        <dbReference type="EMBL" id="EFR42633.1"/>
    </source>
</evidence>
<feature type="coiled-coil region" evidence="1">
    <location>
        <begin position="54"/>
        <end position="95"/>
    </location>
</feature>
<dbReference type="AlphaFoldDB" id="E4L9P4"/>
<comment type="caution">
    <text evidence="4">The sequence shown here is derived from an EMBL/GenBank/DDBJ whole genome shotgun (WGS) entry which is preliminary data.</text>
</comment>
<keyword evidence="4" id="KW-0378">Hydrolase</keyword>
<dbReference type="RefSeq" id="WP_007554929.1">
    <property type="nucleotide sequence ID" value="NZ_AENT01000024.1"/>
</dbReference>
<dbReference type="EC" id="3.4.24.-" evidence="4"/>
<reference evidence="4 5" key="1">
    <citation type="submission" date="2010-11" db="EMBL/GenBank/DDBJ databases">
        <authorList>
            <person name="Durkin A.S."/>
            <person name="Madupu R."/>
            <person name="Torralba M."/>
            <person name="Gillis M."/>
            <person name="Methe B."/>
            <person name="Sutton G."/>
            <person name="Nelson K.E."/>
        </authorList>
    </citation>
    <scope>NUCLEOTIDE SEQUENCE [LARGE SCALE GENOMIC DNA]</scope>
    <source>
        <strain evidence="4 5">UPII 345-E</strain>
    </source>
</reference>
<dbReference type="FunFam" id="2.70.70.10:FF:000006">
    <property type="entry name" value="M23 family peptidase"/>
    <property type="match status" value="1"/>
</dbReference>
<keyword evidence="2" id="KW-0812">Transmembrane</keyword>
<dbReference type="SUPFAM" id="SSF51261">
    <property type="entry name" value="Duplicated hybrid motif"/>
    <property type="match status" value="1"/>
</dbReference>
<name>E4L9P4_9FIRM</name>
<dbReference type="OrthoDB" id="9809488at2"/>
<dbReference type="Proteomes" id="UP000004594">
    <property type="component" value="Unassembled WGS sequence"/>
</dbReference>
<dbReference type="Pfam" id="PF01551">
    <property type="entry name" value="Peptidase_M23"/>
    <property type="match status" value="1"/>
</dbReference>
<feature type="domain" description="M23ase beta-sheet core" evidence="3">
    <location>
        <begin position="195"/>
        <end position="289"/>
    </location>
</feature>
<accession>E4L9P4</accession>
<evidence type="ECO:0000256" key="2">
    <source>
        <dbReference type="SAM" id="Phobius"/>
    </source>
</evidence>
<proteinExistence type="predicted"/>
<feature type="transmembrane region" description="Helical" evidence="2">
    <location>
        <begin position="31"/>
        <end position="52"/>
    </location>
</feature>
<evidence type="ECO:0000256" key="1">
    <source>
        <dbReference type="SAM" id="Coils"/>
    </source>
</evidence>